<reference evidence="1" key="2">
    <citation type="submission" date="2020-09" db="EMBL/GenBank/DDBJ databases">
        <authorList>
            <person name="Sun Q."/>
            <person name="Zhou Y."/>
        </authorList>
    </citation>
    <scope>NUCLEOTIDE SEQUENCE</scope>
    <source>
        <strain evidence="1">CGMCC 1.15448</strain>
    </source>
</reference>
<evidence type="ECO:0000313" key="2">
    <source>
        <dbReference type="Proteomes" id="UP000607559"/>
    </source>
</evidence>
<name>A0A8J2XVT2_9BACT</name>
<accession>A0A8J2XVT2</accession>
<dbReference type="EMBL" id="BMJC01000005">
    <property type="protein sequence ID" value="GGB18650.1"/>
    <property type="molecule type" value="Genomic_DNA"/>
</dbReference>
<dbReference type="AlphaFoldDB" id="A0A8J2XVT2"/>
<keyword evidence="2" id="KW-1185">Reference proteome</keyword>
<evidence type="ECO:0000313" key="1">
    <source>
        <dbReference type="EMBL" id="GGB18650.1"/>
    </source>
</evidence>
<dbReference type="Proteomes" id="UP000607559">
    <property type="component" value="Unassembled WGS sequence"/>
</dbReference>
<protein>
    <submittedName>
        <fullName evidence="1">Uncharacterized protein</fullName>
    </submittedName>
</protein>
<comment type="caution">
    <text evidence="1">The sequence shown here is derived from an EMBL/GenBank/DDBJ whole genome shotgun (WGS) entry which is preliminary data.</text>
</comment>
<gene>
    <name evidence="1" type="ORF">GCM10011511_48060</name>
</gene>
<organism evidence="1 2">
    <name type="scientific">Puia dinghuensis</name>
    <dbReference type="NCBI Taxonomy" id="1792502"/>
    <lineage>
        <taxon>Bacteria</taxon>
        <taxon>Pseudomonadati</taxon>
        <taxon>Bacteroidota</taxon>
        <taxon>Chitinophagia</taxon>
        <taxon>Chitinophagales</taxon>
        <taxon>Chitinophagaceae</taxon>
        <taxon>Puia</taxon>
    </lineage>
</organism>
<reference evidence="1" key="1">
    <citation type="journal article" date="2014" name="Int. J. Syst. Evol. Microbiol.">
        <title>Complete genome sequence of Corynebacterium casei LMG S-19264T (=DSM 44701T), isolated from a smear-ripened cheese.</title>
        <authorList>
            <consortium name="US DOE Joint Genome Institute (JGI-PGF)"/>
            <person name="Walter F."/>
            <person name="Albersmeier A."/>
            <person name="Kalinowski J."/>
            <person name="Ruckert C."/>
        </authorList>
    </citation>
    <scope>NUCLEOTIDE SEQUENCE</scope>
    <source>
        <strain evidence="1">CGMCC 1.15448</strain>
    </source>
</reference>
<sequence length="213" mass="24376">MRADFADVAKYGTRQSGFEGLRSHSSGVKGSQFFYPTWSKGSLITNSNEKLGDKYMYLFDKVRQELFIQVPDSNAVYLVNKSQIHAFTLNTDKPHTFEIASDYIPGRTTDYFEILIKNDKYSLLKFTKTTLVKFDPHDMMRVKNGELYDEFVDEYTYYLTLKGGSLQAIPLRAGVIKKVLSAEKSKVNDYFDTNANEELDEKFLVGLIGFLNS</sequence>
<proteinExistence type="predicted"/>